<evidence type="ECO:0000256" key="6">
    <source>
        <dbReference type="RuleBase" id="RU368039"/>
    </source>
</evidence>
<dbReference type="AlphaFoldDB" id="A0A1X2ITY4"/>
<dbReference type="Pfam" id="PF13233">
    <property type="entry name" value="Complex1_LYR_2"/>
    <property type="match status" value="1"/>
</dbReference>
<dbReference type="Proteomes" id="UP000193560">
    <property type="component" value="Unassembled WGS sequence"/>
</dbReference>
<dbReference type="GO" id="GO:0006111">
    <property type="term" value="P:regulation of gluconeogenesis"/>
    <property type="evidence" value="ECO:0007669"/>
    <property type="project" value="EnsemblFungi"/>
</dbReference>
<accession>A0A1X2ITY4</accession>
<comment type="function">
    <text evidence="6">Plays an essential role in the assembly of succinate dehydrogenase (SDH), an enzyme complex (also referred to as respiratory complex II) that is a component of both the tricarboxylic acid (TCA) cycle and the mitochondrial electron transport chain, and which couples the oxidation of succinate to fumarate with the reduction of ubiquinone (coenzyme Q) to ubiquinol. Promotes maturation of the iron-sulfur protein subunit of the SDH catalytic dimer, protecting it from the deleterious effects of oxidants. May act together with SDHAF1.</text>
</comment>
<evidence type="ECO:0000256" key="2">
    <source>
        <dbReference type="ARBA" id="ARBA00006020"/>
    </source>
</evidence>
<keyword evidence="5 6" id="KW-0143">Chaperone</keyword>
<evidence type="ECO:0000256" key="7">
    <source>
        <dbReference type="SAM" id="MobiDB-lite"/>
    </source>
</evidence>
<keyword evidence="3" id="KW-0809">Transit peptide</keyword>
<dbReference type="EMBL" id="MCGE01000004">
    <property type="protein sequence ID" value="ORZ22222.1"/>
    <property type="molecule type" value="Genomic_DNA"/>
</dbReference>
<dbReference type="GO" id="GO:0034553">
    <property type="term" value="P:mitochondrial respiratory chain complex II assembly"/>
    <property type="evidence" value="ECO:0007669"/>
    <property type="project" value="UniProtKB-UniRule"/>
</dbReference>
<dbReference type="GO" id="GO:0005758">
    <property type="term" value="C:mitochondrial intermembrane space"/>
    <property type="evidence" value="ECO:0007669"/>
    <property type="project" value="TreeGrafter"/>
</dbReference>
<evidence type="ECO:0000256" key="3">
    <source>
        <dbReference type="ARBA" id="ARBA00022946"/>
    </source>
</evidence>
<organism evidence="8 9">
    <name type="scientific">Absidia repens</name>
    <dbReference type="NCBI Taxonomy" id="90262"/>
    <lineage>
        <taxon>Eukaryota</taxon>
        <taxon>Fungi</taxon>
        <taxon>Fungi incertae sedis</taxon>
        <taxon>Mucoromycota</taxon>
        <taxon>Mucoromycotina</taxon>
        <taxon>Mucoromycetes</taxon>
        <taxon>Mucorales</taxon>
        <taxon>Cunninghamellaceae</taxon>
        <taxon>Absidia</taxon>
    </lineage>
</organism>
<comment type="caution">
    <text evidence="8">The sequence shown here is derived from an EMBL/GenBank/DDBJ whole genome shotgun (WGS) entry which is preliminary data.</text>
</comment>
<evidence type="ECO:0000313" key="8">
    <source>
        <dbReference type="EMBL" id="ORZ22222.1"/>
    </source>
</evidence>
<protein>
    <recommendedName>
        <fullName evidence="6">Succinate dehydrogenase assembly factor 3</fullName>
        <shortName evidence="6">SDH assembly factor 3</shortName>
        <shortName evidence="6">SDHAF3</shortName>
    </recommendedName>
</protein>
<dbReference type="GO" id="GO:0006105">
    <property type="term" value="P:succinate metabolic process"/>
    <property type="evidence" value="ECO:0007669"/>
    <property type="project" value="TreeGrafter"/>
</dbReference>
<dbReference type="GO" id="GO:0005759">
    <property type="term" value="C:mitochondrial matrix"/>
    <property type="evidence" value="ECO:0007669"/>
    <property type="project" value="UniProtKB-SubCell"/>
</dbReference>
<evidence type="ECO:0000256" key="1">
    <source>
        <dbReference type="ARBA" id="ARBA00004305"/>
    </source>
</evidence>
<feature type="region of interest" description="Disordered" evidence="7">
    <location>
        <begin position="78"/>
        <end position="110"/>
    </location>
</feature>
<dbReference type="OrthoDB" id="278329at2759"/>
<reference evidence="8 9" key="1">
    <citation type="submission" date="2016-07" db="EMBL/GenBank/DDBJ databases">
        <title>Pervasive Adenine N6-methylation of Active Genes in Fungi.</title>
        <authorList>
            <consortium name="DOE Joint Genome Institute"/>
            <person name="Mondo S.J."/>
            <person name="Dannebaum R.O."/>
            <person name="Kuo R.C."/>
            <person name="Labutti K."/>
            <person name="Haridas S."/>
            <person name="Kuo A."/>
            <person name="Salamov A."/>
            <person name="Ahrendt S.R."/>
            <person name="Lipzen A."/>
            <person name="Sullivan W."/>
            <person name="Andreopoulos W.B."/>
            <person name="Clum A."/>
            <person name="Lindquist E."/>
            <person name="Daum C."/>
            <person name="Ramamoorthy G.K."/>
            <person name="Gryganskyi A."/>
            <person name="Culley D."/>
            <person name="Magnuson J.K."/>
            <person name="James T.Y."/>
            <person name="O'Malley M.A."/>
            <person name="Stajich J.E."/>
            <person name="Spatafora J.W."/>
            <person name="Visel A."/>
            <person name="Grigoriev I.V."/>
        </authorList>
    </citation>
    <scope>NUCLEOTIDE SEQUENCE [LARGE SCALE GENOMIC DNA]</scope>
    <source>
        <strain evidence="8 9">NRRL 1336</strain>
    </source>
</reference>
<proteinExistence type="inferred from homology"/>
<comment type="subcellular location">
    <subcellularLocation>
        <location evidence="1 6">Mitochondrion matrix</location>
    </subcellularLocation>
</comment>
<dbReference type="STRING" id="90262.A0A1X2ITY4"/>
<dbReference type="CDD" id="cd20270">
    <property type="entry name" value="Complex1_LYR_SDHAF3_LYRM10"/>
    <property type="match status" value="1"/>
</dbReference>
<dbReference type="InterPro" id="IPR008381">
    <property type="entry name" value="SDHAF3/Sdh7"/>
</dbReference>
<keyword evidence="4 6" id="KW-0496">Mitochondrion</keyword>
<dbReference type="GO" id="GO:0015976">
    <property type="term" value="P:carbon utilization"/>
    <property type="evidence" value="ECO:0007669"/>
    <property type="project" value="EnsemblFungi"/>
</dbReference>
<evidence type="ECO:0000313" key="9">
    <source>
        <dbReference type="Proteomes" id="UP000193560"/>
    </source>
</evidence>
<evidence type="ECO:0000256" key="5">
    <source>
        <dbReference type="ARBA" id="ARBA00023186"/>
    </source>
</evidence>
<keyword evidence="9" id="KW-1185">Reference proteome</keyword>
<evidence type="ECO:0000256" key="4">
    <source>
        <dbReference type="ARBA" id="ARBA00023128"/>
    </source>
</evidence>
<comment type="subunit">
    <text evidence="6">Interacts with the iron-sulfur protein subunit within the SDH catalytic dimer.</text>
</comment>
<gene>
    <name evidence="8" type="ORF">BCR42DRAFT_405743</name>
</gene>
<name>A0A1X2ITY4_9FUNG</name>
<sequence>MTRAARRAAQEAKVLLAPIPLYRQILRVHRNLPPAMRSMGDDYVKSEFRRHKSIDNPVHIIGFVSQWQEYLELLKSQTEPNHGTDSPAPVEDSLVRSFNTPKDGWGKRIDGSLLDKLSDEQLGQLYELRTEVKKSVNGDDHQK</sequence>
<dbReference type="PANTHER" id="PTHR13137:SF6">
    <property type="entry name" value="SUCCINATE DEHYDROGENASE ASSEMBLY FACTOR 3, MITOCHONDRIAL"/>
    <property type="match status" value="1"/>
</dbReference>
<comment type="similarity">
    <text evidence="2 6">Belongs to the complex I LYR family. SDHAF3 subfamily.</text>
</comment>
<dbReference type="PANTHER" id="PTHR13137">
    <property type="entry name" value="DC11 ACN9 HOMOLOG"/>
    <property type="match status" value="1"/>
</dbReference>